<keyword evidence="2 4" id="KW-0238">DNA-binding</keyword>
<evidence type="ECO:0000313" key="6">
    <source>
        <dbReference type="EMBL" id="TCC17481.1"/>
    </source>
</evidence>
<dbReference type="InterPro" id="IPR036271">
    <property type="entry name" value="Tet_transcr_reg_TetR-rel_C_sf"/>
</dbReference>
<reference evidence="8 9" key="1">
    <citation type="submission" date="2019-02" db="EMBL/GenBank/DDBJ databases">
        <title>Kribbella capetownensis sp. nov. and Kribbella speibonae sp. nov., isolated from soil.</title>
        <authorList>
            <person name="Curtis S.M."/>
            <person name="Norton I."/>
            <person name="Everest G.J."/>
            <person name="Meyers P.R."/>
        </authorList>
    </citation>
    <scope>NUCLEOTIDE SEQUENCE [LARGE SCALE GENOMIC DNA]</scope>
    <source>
        <strain evidence="6 8">SK5</strain>
        <strain evidence="7 9">YM55</strain>
    </source>
</reference>
<dbReference type="InterPro" id="IPR009057">
    <property type="entry name" value="Homeodomain-like_sf"/>
</dbReference>
<dbReference type="InterPro" id="IPR001647">
    <property type="entry name" value="HTH_TetR"/>
</dbReference>
<evidence type="ECO:0000313" key="8">
    <source>
        <dbReference type="Proteomes" id="UP000292385"/>
    </source>
</evidence>
<accession>A0A4R0JKN3</accession>
<sequence length="213" mass="22725">MTDERTVGPGRPPVRKKSPAKRSAILAAATAMFFELGYERTSVDAIAASAGVGKQTVYGHFGDKEGLFLAVVEAVRQDQEVAADPGMPDTGDPLADLTAAGESILDGVLSPSISALHRLTIAELPHHPELQRMWRDETAKPGRDDLIAAYLRACDAKGLLKVPDPALVTRQLTFLVVAEGRVATLQGTEPLSADDRHRIAAEAADLIVRACRP</sequence>
<protein>
    <submittedName>
        <fullName evidence="7">TetR/AcrR family transcriptional regulator</fullName>
    </submittedName>
</protein>
<dbReference type="InterPro" id="IPR050109">
    <property type="entry name" value="HTH-type_TetR-like_transc_reg"/>
</dbReference>
<evidence type="ECO:0000256" key="3">
    <source>
        <dbReference type="ARBA" id="ARBA00023163"/>
    </source>
</evidence>
<dbReference type="Gene3D" id="1.10.357.10">
    <property type="entry name" value="Tetracycline Repressor, domain 2"/>
    <property type="match status" value="1"/>
</dbReference>
<proteinExistence type="predicted"/>
<dbReference type="Pfam" id="PF14246">
    <property type="entry name" value="TetR_C_7"/>
    <property type="match status" value="1"/>
</dbReference>
<evidence type="ECO:0000256" key="2">
    <source>
        <dbReference type="ARBA" id="ARBA00023125"/>
    </source>
</evidence>
<dbReference type="RefSeq" id="WP_131467661.1">
    <property type="nucleotide sequence ID" value="NZ_SJJY01000011.1"/>
</dbReference>
<evidence type="ECO:0000313" key="9">
    <source>
        <dbReference type="Proteomes" id="UP000294225"/>
    </source>
</evidence>
<dbReference type="Proteomes" id="UP000292385">
    <property type="component" value="Unassembled WGS sequence"/>
</dbReference>
<keyword evidence="3" id="KW-0804">Transcription</keyword>
<dbReference type="PROSITE" id="PS50977">
    <property type="entry name" value="HTH_TETR_2"/>
    <property type="match status" value="1"/>
</dbReference>
<organism evidence="7 9">
    <name type="scientific">Kribbella speibonae</name>
    <dbReference type="NCBI Taxonomy" id="1572660"/>
    <lineage>
        <taxon>Bacteria</taxon>
        <taxon>Bacillati</taxon>
        <taxon>Actinomycetota</taxon>
        <taxon>Actinomycetes</taxon>
        <taxon>Propionibacteriales</taxon>
        <taxon>Kribbellaceae</taxon>
        <taxon>Kribbella</taxon>
    </lineage>
</organism>
<dbReference type="SUPFAM" id="SSF46689">
    <property type="entry name" value="Homeodomain-like"/>
    <property type="match status" value="1"/>
</dbReference>
<dbReference type="GO" id="GO:0000976">
    <property type="term" value="F:transcription cis-regulatory region binding"/>
    <property type="evidence" value="ECO:0007669"/>
    <property type="project" value="TreeGrafter"/>
</dbReference>
<dbReference type="Proteomes" id="UP000294225">
    <property type="component" value="Unassembled WGS sequence"/>
</dbReference>
<evidence type="ECO:0000256" key="1">
    <source>
        <dbReference type="ARBA" id="ARBA00023015"/>
    </source>
</evidence>
<evidence type="ECO:0000313" key="7">
    <source>
        <dbReference type="EMBL" id="TCC42375.1"/>
    </source>
</evidence>
<dbReference type="GO" id="GO:0003700">
    <property type="term" value="F:DNA-binding transcription factor activity"/>
    <property type="evidence" value="ECO:0007669"/>
    <property type="project" value="TreeGrafter"/>
</dbReference>
<dbReference type="SUPFAM" id="SSF48498">
    <property type="entry name" value="Tetracyclin repressor-like, C-terminal domain"/>
    <property type="match status" value="1"/>
</dbReference>
<evidence type="ECO:0000259" key="5">
    <source>
        <dbReference type="PROSITE" id="PS50977"/>
    </source>
</evidence>
<dbReference type="Pfam" id="PF00440">
    <property type="entry name" value="TetR_N"/>
    <property type="match status" value="1"/>
</dbReference>
<comment type="caution">
    <text evidence="7">The sequence shown here is derived from an EMBL/GenBank/DDBJ whole genome shotgun (WGS) entry which is preliminary data.</text>
</comment>
<dbReference type="EMBL" id="SJKC01000001">
    <property type="protein sequence ID" value="TCC42375.1"/>
    <property type="molecule type" value="Genomic_DNA"/>
</dbReference>
<evidence type="ECO:0000256" key="4">
    <source>
        <dbReference type="PROSITE-ProRule" id="PRU00335"/>
    </source>
</evidence>
<gene>
    <name evidence="6" type="ORF">E0H58_37610</name>
    <name evidence="7" type="ORF">E0H92_12385</name>
</gene>
<dbReference type="PANTHER" id="PTHR30055:SF146">
    <property type="entry name" value="HTH-TYPE TRANSCRIPTIONAL DUAL REGULATOR CECR"/>
    <property type="match status" value="1"/>
</dbReference>
<feature type="DNA-binding region" description="H-T-H motif" evidence="4">
    <location>
        <begin position="42"/>
        <end position="61"/>
    </location>
</feature>
<feature type="domain" description="HTH tetR-type" evidence="5">
    <location>
        <begin position="19"/>
        <end position="79"/>
    </location>
</feature>
<dbReference type="PRINTS" id="PR00455">
    <property type="entry name" value="HTHTETR"/>
</dbReference>
<keyword evidence="8" id="KW-1185">Reference proteome</keyword>
<dbReference type="PANTHER" id="PTHR30055">
    <property type="entry name" value="HTH-TYPE TRANSCRIPTIONAL REGULATOR RUTR"/>
    <property type="match status" value="1"/>
</dbReference>
<dbReference type="InterPro" id="IPR039536">
    <property type="entry name" value="TetR_C_Proteobacteria"/>
</dbReference>
<dbReference type="GO" id="GO:0045892">
    <property type="term" value="P:negative regulation of DNA-templated transcription"/>
    <property type="evidence" value="ECO:0007669"/>
    <property type="project" value="UniProtKB-ARBA"/>
</dbReference>
<dbReference type="EMBL" id="SJJY01000011">
    <property type="protein sequence ID" value="TCC17481.1"/>
    <property type="molecule type" value="Genomic_DNA"/>
</dbReference>
<dbReference type="AlphaFoldDB" id="A0A4R0JKN3"/>
<name>A0A4R0JKN3_9ACTN</name>
<keyword evidence="1" id="KW-0805">Transcription regulation</keyword>
<dbReference type="FunFam" id="1.10.10.60:FF:000141">
    <property type="entry name" value="TetR family transcriptional regulator"/>
    <property type="match status" value="1"/>
</dbReference>
<dbReference type="Gene3D" id="1.10.10.60">
    <property type="entry name" value="Homeodomain-like"/>
    <property type="match status" value="1"/>
</dbReference>